<comment type="caution">
    <text evidence="2">The sequence shown here is derived from an EMBL/GenBank/DDBJ whole genome shotgun (WGS) entry which is preliminary data.</text>
</comment>
<evidence type="ECO:0000313" key="2">
    <source>
        <dbReference type="EMBL" id="MBL0765369.1"/>
    </source>
</evidence>
<dbReference type="PANTHER" id="PTHR42692">
    <property type="entry name" value="NUCLEOTIDE PYROPHOSPHOHYDROLASE"/>
    <property type="match status" value="1"/>
</dbReference>
<organism evidence="2 3">
    <name type="scientific">Marivirga atlantica</name>
    <dbReference type="NCBI Taxonomy" id="1548457"/>
    <lineage>
        <taxon>Bacteria</taxon>
        <taxon>Pseudomonadati</taxon>
        <taxon>Bacteroidota</taxon>
        <taxon>Cytophagia</taxon>
        <taxon>Cytophagales</taxon>
        <taxon>Marivirgaceae</taxon>
        <taxon>Marivirga</taxon>
    </lineage>
</organism>
<feature type="domain" description="NTP pyrophosphohydrolase MazG-like" evidence="1">
    <location>
        <begin position="23"/>
        <end position="100"/>
    </location>
</feature>
<protein>
    <submittedName>
        <fullName evidence="2">Nucleotide pyrophosphohydrolase</fullName>
    </submittedName>
</protein>
<dbReference type="InterPro" id="IPR047046">
    <property type="entry name" value="YpjD/YvdC"/>
</dbReference>
<evidence type="ECO:0000313" key="3">
    <source>
        <dbReference type="Proteomes" id="UP000642920"/>
    </source>
</evidence>
<dbReference type="Proteomes" id="UP000642920">
    <property type="component" value="Unassembled WGS sequence"/>
</dbReference>
<dbReference type="Pfam" id="PF03819">
    <property type="entry name" value="MazG"/>
    <property type="match status" value="1"/>
</dbReference>
<dbReference type="PIRSF" id="PIRSF029904">
    <property type="entry name" value="UCP029904_pph"/>
    <property type="match status" value="1"/>
</dbReference>
<gene>
    <name evidence="2" type="ORF">JKP34_08920</name>
</gene>
<accession>A0A937AGY5</accession>
<name>A0A937AGY5_9BACT</name>
<dbReference type="RefSeq" id="WP_201919911.1">
    <property type="nucleotide sequence ID" value="NZ_JAERQG010000002.1"/>
</dbReference>
<evidence type="ECO:0000259" key="1">
    <source>
        <dbReference type="Pfam" id="PF03819"/>
    </source>
</evidence>
<dbReference type="InterPro" id="IPR004518">
    <property type="entry name" value="MazG-like_dom"/>
</dbReference>
<dbReference type="Gene3D" id="1.10.287.1080">
    <property type="entry name" value="MazG-like"/>
    <property type="match status" value="1"/>
</dbReference>
<reference evidence="2" key="1">
    <citation type="submission" date="2021-01" db="EMBL/GenBank/DDBJ databases">
        <title>Marivirga sp. nov., isolated from intertidal surface sediments.</title>
        <authorList>
            <person name="Zhang M."/>
        </authorList>
    </citation>
    <scope>NUCLEOTIDE SEQUENCE</scope>
    <source>
        <strain evidence="2">SM1354</strain>
    </source>
</reference>
<dbReference type="PANTHER" id="PTHR42692:SF1">
    <property type="entry name" value="NUCLEOTIDE PYROPHOSPHOHYDROLASE"/>
    <property type="match status" value="1"/>
</dbReference>
<dbReference type="AlphaFoldDB" id="A0A937AGY5"/>
<dbReference type="EMBL" id="JAERQG010000002">
    <property type="protein sequence ID" value="MBL0765369.1"/>
    <property type="molecule type" value="Genomic_DNA"/>
</dbReference>
<dbReference type="InterPro" id="IPR012359">
    <property type="entry name" value="MazG-related_YpjD"/>
</dbReference>
<proteinExistence type="predicted"/>
<sequence>MTIEEAQKRVDDWIKEYGVRYFNELTNMAILTEEVGEVARLISRKYGEQSFKENDKSKDLGDEMADVLWVLICLANQTGINLTEALEKNFEKKTSRDNNRHKDNEKLN</sequence>
<dbReference type="SUPFAM" id="SSF101386">
    <property type="entry name" value="all-alpha NTP pyrophosphatases"/>
    <property type="match status" value="1"/>
</dbReference>
<keyword evidence="3" id="KW-1185">Reference proteome</keyword>
<dbReference type="CDD" id="cd11531">
    <property type="entry name" value="NTP-PPase_BsYpjD"/>
    <property type="match status" value="1"/>
</dbReference>